<keyword evidence="12" id="KW-0594">Phospholipid biosynthesis</keyword>
<evidence type="ECO:0000256" key="14">
    <source>
        <dbReference type="ARBA" id="ARBA00032361"/>
    </source>
</evidence>
<keyword evidence="19" id="KW-1185">Reference proteome</keyword>
<keyword evidence="6" id="KW-0444">Lipid biosynthesis</keyword>
<evidence type="ECO:0000256" key="16">
    <source>
        <dbReference type="SAM" id="Phobius"/>
    </source>
</evidence>
<sequence>METPFPPFEPNGPNDAARGPRLREIPLRLVFPNLVTVLAICAGLTGIRLAFENRYELAVGMVLLAAFLDGIDGRIARLLKATSKFGGQMDSLADIVNFGVAPALVVYVFLLDQARSLGWIAALIYAIAAGLRLARFNVMAERENKASWQSEYFVGVPAPAGAMLVLLPVYLGFLGVPPTPFFAYASAAYTVLIGFLLVSRLPVWSGKSETSRIRRDLVLPMILAVVLYVALLMSFTWEVMVVTVMAYLVSLPFGAHSWKRRYGTLTVGDTTLDDDSDPHTAKDDIDRDI</sequence>
<comment type="catalytic activity">
    <reaction evidence="1">
        <text>a CDP-1,2-diacyl-sn-glycerol + L-serine = a 1,2-diacyl-sn-glycero-3-phospho-L-serine + CMP + H(+)</text>
        <dbReference type="Rhea" id="RHEA:16913"/>
        <dbReference type="ChEBI" id="CHEBI:15378"/>
        <dbReference type="ChEBI" id="CHEBI:33384"/>
        <dbReference type="ChEBI" id="CHEBI:57262"/>
        <dbReference type="ChEBI" id="CHEBI:58332"/>
        <dbReference type="ChEBI" id="CHEBI:60377"/>
        <dbReference type="EC" id="2.7.8.8"/>
    </reaction>
</comment>
<dbReference type="InterPro" id="IPR050324">
    <property type="entry name" value="CDP-alcohol_PTase-I"/>
</dbReference>
<feature type="transmembrane region" description="Helical" evidence="16">
    <location>
        <begin position="216"/>
        <end position="233"/>
    </location>
</feature>
<dbReference type="GO" id="GO:0012505">
    <property type="term" value="C:endomembrane system"/>
    <property type="evidence" value="ECO:0007669"/>
    <property type="project" value="UniProtKB-SubCell"/>
</dbReference>
<dbReference type="InterPro" id="IPR048254">
    <property type="entry name" value="CDP_ALCOHOL_P_TRANSF_CS"/>
</dbReference>
<feature type="domain" description="CDP-alcohol phosphatidyltransferase C-terminal" evidence="17">
    <location>
        <begin position="217"/>
        <end position="252"/>
    </location>
</feature>
<feature type="transmembrane region" description="Helical" evidence="16">
    <location>
        <begin position="239"/>
        <end position="258"/>
    </location>
</feature>
<comment type="subcellular location">
    <subcellularLocation>
        <location evidence="2">Endomembrane system</location>
        <topology evidence="2">Multi-pass membrane protein</topology>
    </subcellularLocation>
</comment>
<evidence type="ECO:0000313" key="19">
    <source>
        <dbReference type="Proteomes" id="UP001161580"/>
    </source>
</evidence>
<dbReference type="Pfam" id="PF01066">
    <property type="entry name" value="CDP-OH_P_transf"/>
    <property type="match status" value="1"/>
</dbReference>
<dbReference type="GO" id="GO:0016020">
    <property type="term" value="C:membrane"/>
    <property type="evidence" value="ECO:0007669"/>
    <property type="project" value="InterPro"/>
</dbReference>
<dbReference type="GO" id="GO:0003882">
    <property type="term" value="F:CDP-diacylglycerol-serine O-phosphatidyltransferase activity"/>
    <property type="evidence" value="ECO:0007669"/>
    <property type="project" value="UniProtKB-EC"/>
</dbReference>
<gene>
    <name evidence="18" type="primary">pssA</name>
    <name evidence="18" type="ORF">MRS75_04090</name>
</gene>
<comment type="caution">
    <text evidence="18">The sequence shown here is derived from an EMBL/GenBank/DDBJ whole genome shotgun (WGS) entry which is preliminary data.</text>
</comment>
<evidence type="ECO:0000256" key="15">
    <source>
        <dbReference type="RuleBase" id="RU003750"/>
    </source>
</evidence>
<evidence type="ECO:0000256" key="11">
    <source>
        <dbReference type="ARBA" id="ARBA00023136"/>
    </source>
</evidence>
<evidence type="ECO:0000256" key="2">
    <source>
        <dbReference type="ARBA" id="ARBA00004127"/>
    </source>
</evidence>
<keyword evidence="7 15" id="KW-0808">Transferase</keyword>
<feature type="transmembrane region" description="Helical" evidence="16">
    <location>
        <begin position="116"/>
        <end position="134"/>
    </location>
</feature>
<dbReference type="PANTHER" id="PTHR14269:SF61">
    <property type="entry name" value="CDP-DIACYLGLYCEROL--SERINE O-PHOSPHATIDYLTRANSFERASE"/>
    <property type="match status" value="1"/>
</dbReference>
<feature type="transmembrane region" description="Helical" evidence="16">
    <location>
        <begin position="91"/>
        <end position="110"/>
    </location>
</feature>
<proteinExistence type="inferred from homology"/>
<evidence type="ECO:0000256" key="9">
    <source>
        <dbReference type="ARBA" id="ARBA00022989"/>
    </source>
</evidence>
<keyword evidence="11 16" id="KW-0472">Membrane</keyword>
<dbReference type="Pfam" id="PF08009">
    <property type="entry name" value="CDP-OH_P_tran_2"/>
    <property type="match status" value="1"/>
</dbReference>
<evidence type="ECO:0000256" key="7">
    <source>
        <dbReference type="ARBA" id="ARBA00022679"/>
    </source>
</evidence>
<keyword evidence="13" id="KW-1208">Phospholipid metabolism</keyword>
<feature type="transmembrane region" description="Helical" evidence="16">
    <location>
        <begin position="29"/>
        <end position="51"/>
    </location>
</feature>
<dbReference type="InterPro" id="IPR043130">
    <property type="entry name" value="CDP-OH_PTrfase_TM_dom"/>
</dbReference>
<dbReference type="InterPro" id="IPR004533">
    <property type="entry name" value="CDP-diaglyc--ser_O-PTrfase"/>
</dbReference>
<evidence type="ECO:0000256" key="13">
    <source>
        <dbReference type="ARBA" id="ARBA00023264"/>
    </source>
</evidence>
<evidence type="ECO:0000256" key="5">
    <source>
        <dbReference type="ARBA" id="ARBA00017171"/>
    </source>
</evidence>
<dbReference type="NCBIfam" id="TIGR00473">
    <property type="entry name" value="pssA"/>
    <property type="match status" value="1"/>
</dbReference>
<dbReference type="GO" id="GO:0008654">
    <property type="term" value="P:phospholipid biosynthetic process"/>
    <property type="evidence" value="ECO:0007669"/>
    <property type="project" value="UniProtKB-KW"/>
</dbReference>
<comment type="similarity">
    <text evidence="3 15">Belongs to the CDP-alcohol phosphatidyltransferase class-I family.</text>
</comment>
<evidence type="ECO:0000256" key="12">
    <source>
        <dbReference type="ARBA" id="ARBA00023209"/>
    </source>
</evidence>
<keyword evidence="9 16" id="KW-1133">Transmembrane helix</keyword>
<dbReference type="PANTHER" id="PTHR14269">
    <property type="entry name" value="CDP-DIACYLGLYCEROL--GLYCEROL-3-PHOSPHATE 3-PHOSPHATIDYLTRANSFERASE-RELATED"/>
    <property type="match status" value="1"/>
</dbReference>
<accession>A0AAE3QC51</accession>
<evidence type="ECO:0000256" key="4">
    <source>
        <dbReference type="ARBA" id="ARBA00013174"/>
    </source>
</evidence>
<name>A0AAE3QC51_9HYPH</name>
<dbReference type="PROSITE" id="PS00379">
    <property type="entry name" value="CDP_ALCOHOL_P_TRANSF"/>
    <property type="match status" value="1"/>
</dbReference>
<dbReference type="RefSeq" id="WP_311785441.1">
    <property type="nucleotide sequence ID" value="NZ_JALDYY010000002.1"/>
</dbReference>
<dbReference type="EMBL" id="JALDYZ010000002">
    <property type="protein sequence ID" value="MDI7921263.1"/>
    <property type="molecule type" value="Genomic_DNA"/>
</dbReference>
<evidence type="ECO:0000256" key="8">
    <source>
        <dbReference type="ARBA" id="ARBA00022692"/>
    </source>
</evidence>
<keyword evidence="8 16" id="KW-0812">Transmembrane</keyword>
<feature type="transmembrane region" description="Helical" evidence="16">
    <location>
        <begin position="181"/>
        <end position="204"/>
    </location>
</feature>
<evidence type="ECO:0000256" key="10">
    <source>
        <dbReference type="ARBA" id="ARBA00023098"/>
    </source>
</evidence>
<organism evidence="18 19">
    <name type="scientific">Ferirhizobium litorale</name>
    <dbReference type="NCBI Taxonomy" id="2927786"/>
    <lineage>
        <taxon>Bacteria</taxon>
        <taxon>Pseudomonadati</taxon>
        <taxon>Pseudomonadota</taxon>
        <taxon>Alphaproteobacteria</taxon>
        <taxon>Hyphomicrobiales</taxon>
        <taxon>Rhizobiaceae</taxon>
        <taxon>Ferirhizobium</taxon>
    </lineage>
</organism>
<evidence type="ECO:0000256" key="6">
    <source>
        <dbReference type="ARBA" id="ARBA00022516"/>
    </source>
</evidence>
<dbReference type="InterPro" id="IPR012616">
    <property type="entry name" value="CDP-OH_P_trans_C"/>
</dbReference>
<evidence type="ECO:0000259" key="17">
    <source>
        <dbReference type="Pfam" id="PF08009"/>
    </source>
</evidence>
<dbReference type="Gene3D" id="1.20.120.1760">
    <property type="match status" value="1"/>
</dbReference>
<dbReference type="InterPro" id="IPR000462">
    <property type="entry name" value="CDP-OH_P_trans"/>
</dbReference>
<evidence type="ECO:0000256" key="1">
    <source>
        <dbReference type="ARBA" id="ARBA00000287"/>
    </source>
</evidence>
<feature type="transmembrane region" description="Helical" evidence="16">
    <location>
        <begin position="154"/>
        <end position="175"/>
    </location>
</feature>
<dbReference type="EC" id="2.7.8.8" evidence="4"/>
<reference evidence="18" key="1">
    <citation type="submission" date="2022-03" db="EMBL/GenBank/DDBJ databases">
        <title>Fererhizobium litorale gen. nov., sp. nov., isolated from sandy sediments of the Sea of Japan seashore.</title>
        <authorList>
            <person name="Romanenko L."/>
            <person name="Kurilenko V."/>
            <person name="Otstavnykh N."/>
            <person name="Svetashev V."/>
            <person name="Tekutyeva L."/>
            <person name="Isaeva M."/>
            <person name="Mikhailov V."/>
        </authorList>
    </citation>
    <scope>NUCLEOTIDE SEQUENCE</scope>
    <source>
        <strain evidence="18">KMM 9576</strain>
    </source>
</reference>
<protein>
    <recommendedName>
        <fullName evidence="5">CDP-diacylglycerol--serine O-phosphatidyltransferase</fullName>
        <ecNumber evidence="4">2.7.8.8</ecNumber>
    </recommendedName>
    <alternativeName>
        <fullName evidence="14">Phosphatidylserine synthase</fullName>
    </alternativeName>
</protein>
<evidence type="ECO:0000313" key="18">
    <source>
        <dbReference type="EMBL" id="MDI7921263.1"/>
    </source>
</evidence>
<dbReference type="AlphaFoldDB" id="A0AAE3QC51"/>
<dbReference type="Proteomes" id="UP001161580">
    <property type="component" value="Unassembled WGS sequence"/>
</dbReference>
<evidence type="ECO:0000256" key="3">
    <source>
        <dbReference type="ARBA" id="ARBA00010441"/>
    </source>
</evidence>
<keyword evidence="10" id="KW-0443">Lipid metabolism</keyword>